<dbReference type="EnsemblMetazoa" id="AEPI003520-RA">
    <property type="protein sequence ID" value="AEPI003520-PA"/>
    <property type="gene ID" value="AEPI003520"/>
</dbReference>
<evidence type="ECO:0000256" key="3">
    <source>
        <dbReference type="SAM" id="MobiDB-lite"/>
    </source>
</evidence>
<accession>A0A182P9B6</accession>
<dbReference type="InterPro" id="IPR032675">
    <property type="entry name" value="LRR_dom_sf"/>
</dbReference>
<name>A0A182P9B6_9DIPT</name>
<evidence type="ECO:0000313" key="5">
    <source>
        <dbReference type="EnsemblMetazoa" id="AEPI003520-PA"/>
    </source>
</evidence>
<dbReference type="GO" id="GO:0003723">
    <property type="term" value="F:RNA binding"/>
    <property type="evidence" value="ECO:0007669"/>
    <property type="project" value="InterPro"/>
</dbReference>
<keyword evidence="2" id="KW-0677">Repeat</keyword>
<proteinExistence type="predicted"/>
<dbReference type="InterPro" id="IPR045060">
    <property type="entry name" value="Phe-tRNA-ligase_IIc_bsu"/>
</dbReference>
<dbReference type="InterPro" id="IPR003591">
    <property type="entry name" value="Leu-rich_rpt_typical-subtyp"/>
</dbReference>
<dbReference type="PANTHER" id="PTHR10947">
    <property type="entry name" value="PHENYLALANYL-TRNA SYNTHETASE BETA CHAIN AND LEUCINE-RICH REPEAT-CONTAINING PROTEIN 47"/>
    <property type="match status" value="1"/>
</dbReference>
<dbReference type="VEuPathDB" id="VectorBase:AEPI003520"/>
<evidence type="ECO:0000256" key="1">
    <source>
        <dbReference type="ARBA" id="ARBA00022614"/>
    </source>
</evidence>
<keyword evidence="1" id="KW-0433">Leucine-rich repeat</keyword>
<dbReference type="InterPro" id="IPR055414">
    <property type="entry name" value="LRR_R13L4/SHOC2-like"/>
</dbReference>
<dbReference type="SMART" id="SM00873">
    <property type="entry name" value="B3_4"/>
    <property type="match status" value="1"/>
</dbReference>
<evidence type="ECO:0000259" key="4">
    <source>
        <dbReference type="SMART" id="SM00873"/>
    </source>
</evidence>
<dbReference type="Proteomes" id="UP000075885">
    <property type="component" value="Unassembled WGS sequence"/>
</dbReference>
<dbReference type="SUPFAM" id="SSF52047">
    <property type="entry name" value="RNI-like"/>
    <property type="match status" value="1"/>
</dbReference>
<dbReference type="GO" id="GO:0006432">
    <property type="term" value="P:phenylalanyl-tRNA aminoacylation"/>
    <property type="evidence" value="ECO:0007669"/>
    <property type="project" value="InterPro"/>
</dbReference>
<dbReference type="InterPro" id="IPR001611">
    <property type="entry name" value="Leu-rich_rpt"/>
</dbReference>
<reference evidence="5" key="2">
    <citation type="submission" date="2020-05" db="UniProtKB">
        <authorList>
            <consortium name="EnsemblMetazoa"/>
        </authorList>
    </citation>
    <scope>IDENTIFICATION</scope>
    <source>
        <strain evidence="5">Epiroticus2</strain>
    </source>
</reference>
<evidence type="ECO:0000256" key="2">
    <source>
        <dbReference type="ARBA" id="ARBA00022737"/>
    </source>
</evidence>
<keyword evidence="6" id="KW-1185">Reference proteome</keyword>
<feature type="region of interest" description="Disordered" evidence="3">
    <location>
        <begin position="492"/>
        <end position="515"/>
    </location>
</feature>
<reference evidence="6" key="1">
    <citation type="submission" date="2013-03" db="EMBL/GenBank/DDBJ databases">
        <title>The Genome Sequence of Anopheles epiroticus epiroticus2.</title>
        <authorList>
            <consortium name="The Broad Institute Genomics Platform"/>
            <person name="Neafsey D.E."/>
            <person name="Howell P."/>
            <person name="Walker B."/>
            <person name="Young S.K."/>
            <person name="Zeng Q."/>
            <person name="Gargeya S."/>
            <person name="Fitzgerald M."/>
            <person name="Haas B."/>
            <person name="Abouelleil A."/>
            <person name="Allen A.W."/>
            <person name="Alvarado L."/>
            <person name="Arachchi H.M."/>
            <person name="Berlin A.M."/>
            <person name="Chapman S.B."/>
            <person name="Gainer-Dewar J."/>
            <person name="Goldberg J."/>
            <person name="Griggs A."/>
            <person name="Gujja S."/>
            <person name="Hansen M."/>
            <person name="Howarth C."/>
            <person name="Imamovic A."/>
            <person name="Ireland A."/>
            <person name="Larimer J."/>
            <person name="McCowan C."/>
            <person name="Murphy C."/>
            <person name="Pearson M."/>
            <person name="Poon T.W."/>
            <person name="Priest M."/>
            <person name="Roberts A."/>
            <person name="Saif S."/>
            <person name="Shea T."/>
            <person name="Sisk P."/>
            <person name="Sykes S."/>
            <person name="Wortman J."/>
            <person name="Nusbaum C."/>
            <person name="Birren B."/>
        </authorList>
    </citation>
    <scope>NUCLEOTIDE SEQUENCE [LARGE SCALE GENOMIC DNA]</scope>
    <source>
        <strain evidence="6">Epiroticus2</strain>
    </source>
</reference>
<evidence type="ECO:0000313" key="6">
    <source>
        <dbReference type="Proteomes" id="UP000075885"/>
    </source>
</evidence>
<sequence length="562" mass="62609">MWPEVDAVKSENRRELKLTGASVSERIVKNKGNLDEAVYQLDALNLLDVNDTPLEWISPRIESLTHLQSLLLYRNKIAQLPATIGQLGELKVLDLSGNRLTEVPSEFGQLHSLTTLNLSFNQLKHIDLSKLERLSVCNLSGNELAEVPQFYAGEMHHLVEVNLEKNSIVSLPEELTNQQILRVLNVGDNRIEQVPKYITKCVKLKEINLKGNPLKDKRLLKLVDQCRSKQVLDYVEKNGFQPPKQAPKAKNPPDGDPPSPLNGATVPPSSSPEKEEDFQLRIIVHKPTENTLKASFTREARNYRPHILLCIVRNFPIKNMRQFLQLQNALHDNECGRRELATIATHDLAKIKGPLRYHAAPPGEIEITALGCAVQGKVTAEKYYADLCHQADLLRKEKKRNTYSGVHKYITLLTAKERFAYLSDAEKVISLPPLTNCDETKVSATTQDLLLEVTSSVGHGPCVRVMNALLERMLLMDVEVVSGGQADVAAAAGPVGEKKKKSKNPKDGAGGQQAPKVRYDRAVTLTVEQVQLYDYEGEPHSVFPGKGDLHGDEAKRIVVEMA</sequence>
<dbReference type="InterPro" id="IPR020825">
    <property type="entry name" value="Phe-tRNA_synthase-like_B3/B4"/>
</dbReference>
<dbReference type="AlphaFoldDB" id="A0A182P9B6"/>
<dbReference type="PRINTS" id="PR00019">
    <property type="entry name" value="LEURICHRPT"/>
</dbReference>
<protein>
    <recommendedName>
        <fullName evidence="4">B3/B4 tRNA-binding domain-containing protein</fullName>
    </recommendedName>
</protein>
<dbReference type="Gene3D" id="3.80.10.10">
    <property type="entry name" value="Ribonuclease Inhibitor"/>
    <property type="match status" value="1"/>
</dbReference>
<organism evidence="5 6">
    <name type="scientific">Anopheles epiroticus</name>
    <dbReference type="NCBI Taxonomy" id="199890"/>
    <lineage>
        <taxon>Eukaryota</taxon>
        <taxon>Metazoa</taxon>
        <taxon>Ecdysozoa</taxon>
        <taxon>Arthropoda</taxon>
        <taxon>Hexapoda</taxon>
        <taxon>Insecta</taxon>
        <taxon>Pterygota</taxon>
        <taxon>Neoptera</taxon>
        <taxon>Endopterygota</taxon>
        <taxon>Diptera</taxon>
        <taxon>Nematocera</taxon>
        <taxon>Culicoidea</taxon>
        <taxon>Culicidae</taxon>
        <taxon>Anophelinae</taxon>
        <taxon>Anopheles</taxon>
    </lineage>
</organism>
<dbReference type="STRING" id="199890.A0A182P9B6"/>
<feature type="region of interest" description="Disordered" evidence="3">
    <location>
        <begin position="237"/>
        <end position="276"/>
    </location>
</feature>
<dbReference type="GO" id="GO:0004826">
    <property type="term" value="F:phenylalanine-tRNA ligase activity"/>
    <property type="evidence" value="ECO:0007669"/>
    <property type="project" value="InterPro"/>
</dbReference>
<dbReference type="PANTHER" id="PTHR10947:SF3">
    <property type="entry name" value="LEUCINE-RICH REPEAT-CONTAINING PROTEIN 47"/>
    <property type="match status" value="1"/>
</dbReference>
<dbReference type="Pfam" id="PF23598">
    <property type="entry name" value="LRR_14"/>
    <property type="match status" value="1"/>
</dbReference>
<dbReference type="SMART" id="SM00369">
    <property type="entry name" value="LRR_TYP"/>
    <property type="match status" value="5"/>
</dbReference>
<feature type="domain" description="B3/B4 tRNA-binding" evidence="4">
    <location>
        <begin position="303"/>
        <end position="478"/>
    </location>
</feature>
<dbReference type="PROSITE" id="PS51450">
    <property type="entry name" value="LRR"/>
    <property type="match status" value="2"/>
</dbReference>
<dbReference type="InterPro" id="IPR005146">
    <property type="entry name" value="B3/B4_tRNA-bd"/>
</dbReference>
<dbReference type="Gene3D" id="3.50.40.10">
    <property type="entry name" value="Phenylalanyl-trna Synthetase, Chain B, domain 3"/>
    <property type="match status" value="1"/>
</dbReference>